<sequence>MTEENIDSRRTACEFYAKERARYRRKLLKTRRKAWKRFCTEAANPYGRTYNAIFENGRPPSDLFQHTSEAVSEIEIAESILHSVYPQTHRPQVQTTTTNTTINKPFTIKEITTIVNKLNKK</sequence>
<accession>A0A4Y2NW54</accession>
<dbReference type="Proteomes" id="UP000499080">
    <property type="component" value="Unassembled WGS sequence"/>
</dbReference>
<evidence type="ECO:0000313" key="2">
    <source>
        <dbReference type="Proteomes" id="UP000499080"/>
    </source>
</evidence>
<dbReference type="EMBL" id="BGPR01009891">
    <property type="protein sequence ID" value="GBN42929.1"/>
    <property type="molecule type" value="Genomic_DNA"/>
</dbReference>
<proteinExistence type="predicted"/>
<gene>
    <name evidence="1" type="ORF">AVEN_228883_1</name>
</gene>
<comment type="caution">
    <text evidence="1">The sequence shown here is derived from an EMBL/GenBank/DDBJ whole genome shotgun (WGS) entry which is preliminary data.</text>
</comment>
<name>A0A4Y2NW54_ARAVE</name>
<evidence type="ECO:0000313" key="1">
    <source>
        <dbReference type="EMBL" id="GBN42929.1"/>
    </source>
</evidence>
<organism evidence="1 2">
    <name type="scientific">Araneus ventricosus</name>
    <name type="common">Orbweaver spider</name>
    <name type="synonym">Epeira ventricosa</name>
    <dbReference type="NCBI Taxonomy" id="182803"/>
    <lineage>
        <taxon>Eukaryota</taxon>
        <taxon>Metazoa</taxon>
        <taxon>Ecdysozoa</taxon>
        <taxon>Arthropoda</taxon>
        <taxon>Chelicerata</taxon>
        <taxon>Arachnida</taxon>
        <taxon>Araneae</taxon>
        <taxon>Araneomorphae</taxon>
        <taxon>Entelegynae</taxon>
        <taxon>Araneoidea</taxon>
        <taxon>Araneidae</taxon>
        <taxon>Araneus</taxon>
    </lineage>
</organism>
<protein>
    <submittedName>
        <fullName evidence="1">Uncharacterized protein</fullName>
    </submittedName>
</protein>
<reference evidence="1 2" key="1">
    <citation type="journal article" date="2019" name="Sci. Rep.">
        <title>Orb-weaving spider Araneus ventricosus genome elucidates the spidroin gene catalogue.</title>
        <authorList>
            <person name="Kono N."/>
            <person name="Nakamura H."/>
            <person name="Ohtoshi R."/>
            <person name="Moran D.A.P."/>
            <person name="Shinohara A."/>
            <person name="Yoshida Y."/>
            <person name="Fujiwara M."/>
            <person name="Mori M."/>
            <person name="Tomita M."/>
            <person name="Arakawa K."/>
        </authorList>
    </citation>
    <scope>NUCLEOTIDE SEQUENCE [LARGE SCALE GENOMIC DNA]</scope>
</reference>
<dbReference type="AlphaFoldDB" id="A0A4Y2NW54"/>
<keyword evidence="2" id="KW-1185">Reference proteome</keyword>